<organism evidence="2 3">
    <name type="scientific">Carboxylicivirga sediminis</name>
    <dbReference type="NCBI Taxonomy" id="2006564"/>
    <lineage>
        <taxon>Bacteria</taxon>
        <taxon>Pseudomonadati</taxon>
        <taxon>Bacteroidota</taxon>
        <taxon>Bacteroidia</taxon>
        <taxon>Marinilabiliales</taxon>
        <taxon>Marinilabiliaceae</taxon>
        <taxon>Carboxylicivirga</taxon>
    </lineage>
</organism>
<evidence type="ECO:0000256" key="1">
    <source>
        <dbReference type="SAM" id="Phobius"/>
    </source>
</evidence>
<dbReference type="InterPro" id="IPR011990">
    <property type="entry name" value="TPR-like_helical_dom_sf"/>
</dbReference>
<keyword evidence="1" id="KW-0472">Membrane</keyword>
<dbReference type="AlphaFoldDB" id="A0A941IYM8"/>
<protein>
    <recommendedName>
        <fullName evidence="4">Tetratricopeptide repeat protein</fullName>
    </recommendedName>
</protein>
<dbReference type="Proteomes" id="UP000679220">
    <property type="component" value="Unassembled WGS sequence"/>
</dbReference>
<evidence type="ECO:0008006" key="4">
    <source>
        <dbReference type="Google" id="ProtNLM"/>
    </source>
</evidence>
<keyword evidence="1" id="KW-1133">Transmembrane helix</keyword>
<dbReference type="Gene3D" id="1.25.40.10">
    <property type="entry name" value="Tetratricopeptide repeat domain"/>
    <property type="match status" value="1"/>
</dbReference>
<keyword evidence="1" id="KW-0812">Transmembrane</keyword>
<reference evidence="2" key="2">
    <citation type="submission" date="2021-04" db="EMBL/GenBank/DDBJ databases">
        <authorList>
            <person name="Zhang T."/>
            <person name="Zhang Y."/>
            <person name="Lu D."/>
            <person name="Zuo D."/>
            <person name="Du Z."/>
        </authorList>
    </citation>
    <scope>NUCLEOTIDE SEQUENCE</scope>
    <source>
        <strain evidence="2">JR1</strain>
    </source>
</reference>
<proteinExistence type="predicted"/>
<sequence>MDYDKKILQFFTNELDPLHRAELKAELVNNQGLKEDVKLQQEVLYTIANHEEDYSDFRKQLKDIGNEFITEEDSKKSSFKINYWLAAASVVVVIGLGSYLGLLRDANYTGNQAFVEYYSPYGADLTVRGGEQSGSFNMAFELYHSGDMNNAIVAFNELRVENEELAGFFTGLCYLELGEIKEAKNELEATRNIAIFYEEQVKWYLALCHLKLEEYKEAELLLTQIMTSNNKYAKEAKDILSKLDS</sequence>
<dbReference type="EMBL" id="JAGTAR010000022">
    <property type="protein sequence ID" value="MBR8536758.1"/>
    <property type="molecule type" value="Genomic_DNA"/>
</dbReference>
<reference evidence="2" key="1">
    <citation type="journal article" date="2018" name="Int. J. Syst. Evol. Microbiol.">
        <title>Carboxylicivirga sediminis sp. nov., isolated from coastal sediment.</title>
        <authorList>
            <person name="Wang F.Q."/>
            <person name="Ren L.H."/>
            <person name="Zou R.J."/>
            <person name="Sun Y.Z."/>
            <person name="Liu X.J."/>
            <person name="Jiang F."/>
            <person name="Liu L.J."/>
        </authorList>
    </citation>
    <scope>NUCLEOTIDE SEQUENCE</scope>
    <source>
        <strain evidence="2">JR1</strain>
    </source>
</reference>
<feature type="transmembrane region" description="Helical" evidence="1">
    <location>
        <begin position="83"/>
        <end position="102"/>
    </location>
</feature>
<name>A0A941IYM8_9BACT</name>
<evidence type="ECO:0000313" key="3">
    <source>
        <dbReference type="Proteomes" id="UP000679220"/>
    </source>
</evidence>
<accession>A0A941IYM8</accession>
<evidence type="ECO:0000313" key="2">
    <source>
        <dbReference type="EMBL" id="MBR8536758.1"/>
    </source>
</evidence>
<gene>
    <name evidence="2" type="ORF">KDU71_14370</name>
</gene>
<dbReference type="SUPFAM" id="SSF48452">
    <property type="entry name" value="TPR-like"/>
    <property type="match status" value="1"/>
</dbReference>
<keyword evidence="3" id="KW-1185">Reference proteome</keyword>
<dbReference type="RefSeq" id="WP_212191784.1">
    <property type="nucleotide sequence ID" value="NZ_JAGTAR010000022.1"/>
</dbReference>
<comment type="caution">
    <text evidence="2">The sequence shown here is derived from an EMBL/GenBank/DDBJ whole genome shotgun (WGS) entry which is preliminary data.</text>
</comment>